<feature type="transmembrane region" description="Helical" evidence="5">
    <location>
        <begin position="146"/>
        <end position="164"/>
    </location>
</feature>
<keyword evidence="3 5" id="KW-1133">Transmembrane helix</keyword>
<dbReference type="STRING" id="1429043.X474_09895"/>
<feature type="transmembrane region" description="Helical" evidence="5">
    <location>
        <begin position="265"/>
        <end position="292"/>
    </location>
</feature>
<reference evidence="7 8" key="1">
    <citation type="submission" date="2013-11" db="EMBL/GenBank/DDBJ databases">
        <title>Metagenomic analysis of a methanogenic consortium involved in long chain n-alkane degradation.</title>
        <authorList>
            <person name="Davidova I.A."/>
            <person name="Callaghan A.V."/>
            <person name="Wawrik B."/>
            <person name="Pruitt S."/>
            <person name="Marks C."/>
            <person name="Duncan K.E."/>
            <person name="Suflita J.M."/>
        </authorList>
    </citation>
    <scope>NUCLEOTIDE SEQUENCE [LARGE SCALE GENOMIC DNA]</scope>
    <source>
        <strain evidence="7 8">SPR</strain>
    </source>
</reference>
<evidence type="ECO:0000256" key="3">
    <source>
        <dbReference type="ARBA" id="ARBA00022989"/>
    </source>
</evidence>
<evidence type="ECO:0000256" key="1">
    <source>
        <dbReference type="ARBA" id="ARBA00004141"/>
    </source>
</evidence>
<protein>
    <recommendedName>
        <fullName evidence="6">PTS EIIA type-2 domain-containing protein</fullName>
    </recommendedName>
</protein>
<dbReference type="Proteomes" id="UP000032233">
    <property type="component" value="Unassembled WGS sequence"/>
</dbReference>
<dbReference type="Pfam" id="PF00359">
    <property type="entry name" value="PTS_EIIA_2"/>
    <property type="match status" value="1"/>
</dbReference>
<dbReference type="SUPFAM" id="SSF55804">
    <property type="entry name" value="Phoshotransferase/anion transport protein"/>
    <property type="match status" value="1"/>
</dbReference>
<comment type="subcellular location">
    <subcellularLocation>
        <location evidence="1">Membrane</location>
        <topology evidence="1">Multi-pass membrane protein</topology>
    </subcellularLocation>
</comment>
<keyword evidence="8" id="KW-1185">Reference proteome</keyword>
<feature type="transmembrane region" description="Helical" evidence="5">
    <location>
        <begin position="397"/>
        <end position="415"/>
    </location>
</feature>
<proteinExistence type="predicted"/>
<dbReference type="PANTHER" id="PTHR42770">
    <property type="entry name" value="AMINO ACID TRANSPORTER-RELATED"/>
    <property type="match status" value="1"/>
</dbReference>
<dbReference type="InterPro" id="IPR002178">
    <property type="entry name" value="PTS_EIIA_type-2_dom"/>
</dbReference>
<organism evidence="7 8">
    <name type="scientific">Dethiosulfatarculus sandiegensis</name>
    <dbReference type="NCBI Taxonomy" id="1429043"/>
    <lineage>
        <taxon>Bacteria</taxon>
        <taxon>Pseudomonadati</taxon>
        <taxon>Thermodesulfobacteriota</taxon>
        <taxon>Desulfarculia</taxon>
        <taxon>Desulfarculales</taxon>
        <taxon>Desulfarculaceae</taxon>
        <taxon>Dethiosulfatarculus</taxon>
    </lineage>
</organism>
<feature type="transmembrane region" description="Helical" evidence="5">
    <location>
        <begin position="120"/>
        <end position="137"/>
    </location>
</feature>
<comment type="caution">
    <text evidence="7">The sequence shown here is derived from an EMBL/GenBank/DDBJ whole genome shotgun (WGS) entry which is preliminary data.</text>
</comment>
<evidence type="ECO:0000256" key="2">
    <source>
        <dbReference type="ARBA" id="ARBA00022692"/>
    </source>
</evidence>
<dbReference type="InterPro" id="IPR050367">
    <property type="entry name" value="APC_superfamily"/>
</dbReference>
<dbReference type="GO" id="GO:0055085">
    <property type="term" value="P:transmembrane transport"/>
    <property type="evidence" value="ECO:0007669"/>
    <property type="project" value="InterPro"/>
</dbReference>
<evidence type="ECO:0000259" key="6">
    <source>
        <dbReference type="PROSITE" id="PS51094"/>
    </source>
</evidence>
<feature type="transmembrane region" description="Helical" evidence="5">
    <location>
        <begin position="45"/>
        <end position="66"/>
    </location>
</feature>
<evidence type="ECO:0000313" key="7">
    <source>
        <dbReference type="EMBL" id="KIX14432.1"/>
    </source>
</evidence>
<dbReference type="Pfam" id="PF00324">
    <property type="entry name" value="AA_permease"/>
    <property type="match status" value="1"/>
</dbReference>
<dbReference type="PROSITE" id="PS51094">
    <property type="entry name" value="PTS_EIIA_TYPE_2"/>
    <property type="match status" value="1"/>
</dbReference>
<dbReference type="FunCoup" id="A0A0D2GHU7">
    <property type="interactions" value="445"/>
</dbReference>
<dbReference type="AlphaFoldDB" id="A0A0D2GHU7"/>
<feature type="transmembrane region" description="Helical" evidence="5">
    <location>
        <begin position="374"/>
        <end position="391"/>
    </location>
</feature>
<dbReference type="InterPro" id="IPR004841">
    <property type="entry name" value="AA-permease/SLC12A_dom"/>
</dbReference>
<feature type="domain" description="PTS EIIA type-2" evidence="6">
    <location>
        <begin position="464"/>
        <end position="606"/>
    </location>
</feature>
<feature type="transmembrane region" description="Helical" evidence="5">
    <location>
        <begin position="216"/>
        <end position="245"/>
    </location>
</feature>
<accession>A0A0D2GHU7</accession>
<evidence type="ECO:0000313" key="8">
    <source>
        <dbReference type="Proteomes" id="UP000032233"/>
    </source>
</evidence>
<dbReference type="Gene3D" id="1.20.1740.10">
    <property type="entry name" value="Amino acid/polyamine transporter I"/>
    <property type="match status" value="1"/>
</dbReference>
<dbReference type="PANTHER" id="PTHR42770:SF7">
    <property type="entry name" value="MEMBRANE PROTEIN"/>
    <property type="match status" value="1"/>
</dbReference>
<dbReference type="Gene3D" id="3.40.930.10">
    <property type="entry name" value="Mannitol-specific EII, Chain A"/>
    <property type="match status" value="1"/>
</dbReference>
<dbReference type="PATRIC" id="fig|1429043.3.peg.2096"/>
<dbReference type="InterPro" id="IPR016152">
    <property type="entry name" value="PTrfase/Anion_transptr"/>
</dbReference>
<evidence type="ECO:0000256" key="5">
    <source>
        <dbReference type="SAM" id="Phobius"/>
    </source>
</evidence>
<feature type="transmembrane region" description="Helical" evidence="5">
    <location>
        <begin position="184"/>
        <end position="204"/>
    </location>
</feature>
<dbReference type="InParanoid" id="A0A0D2GHU7"/>
<gene>
    <name evidence="7" type="ORF">X474_09895</name>
</gene>
<sequence>MAAMNKRLGLFAVFCMTSGAMISSGIFVLPGLAHAQAGPAMIFSYFLAGCLAAIGSISLTEVITAMPKAGGDYFFITRTMGPATGMVTGLLSWLSLSLKSALAIVGMGAVFQFWFGWDPLLVSLPLWAIFVGLNLFWAEQEDLMQMVLLSLILALMLLFVIKGAPKIEWSNFDPFAPHGLGQVLGTAGLVFVSYGGLLKVAAVAEEIKEPHKNIPWAIFLSLVVVGFFYVSLAFITSGVLGAEILDISLSPITQAARRIAGSTGAVVMGLVAVAAFASTASAGIMAASRYLLALSRDGLAPAFLGTINPRHGIPQMGVLATGLFVLGTLFLSLESLVKAASSILIFTYLMSNLCVIVLRESRLLSYRPSFKSPGYPWLQIAGSLGFIILIIEMGWKALLSSLLLVLAGLAFYWFYGRIRAQRETALLYLVKRMTDTEASGKVLEKELREIIRERDEMCWDEFDHAVRGSKVLEFKKISDTNQILASISLEAATEFGIEAQELALALKKRQKSQSTEMFPGVAITDALLPGEGRLELVLVRLAPPVSLSPAQSPTRALFVILFTHDRRDAYLRSLAAIAQAAGNESFSRKWDQPKDPERLREILLTAPRQRTCTL</sequence>
<keyword evidence="2 5" id="KW-0812">Transmembrane</keyword>
<feature type="transmembrane region" description="Helical" evidence="5">
    <location>
        <begin position="313"/>
        <end position="333"/>
    </location>
</feature>
<evidence type="ECO:0000256" key="4">
    <source>
        <dbReference type="ARBA" id="ARBA00023136"/>
    </source>
</evidence>
<keyword evidence="4 5" id="KW-0472">Membrane</keyword>
<dbReference type="EMBL" id="AZAC01000011">
    <property type="protein sequence ID" value="KIX14432.1"/>
    <property type="molecule type" value="Genomic_DNA"/>
</dbReference>
<feature type="transmembrane region" description="Helical" evidence="5">
    <location>
        <begin position="339"/>
        <end position="358"/>
    </location>
</feature>
<name>A0A0D2GHU7_9BACT</name>
<dbReference type="GO" id="GO:0016020">
    <property type="term" value="C:membrane"/>
    <property type="evidence" value="ECO:0007669"/>
    <property type="project" value="UniProtKB-SubCell"/>
</dbReference>